<dbReference type="AlphaFoldDB" id="A0A7G8P6P6"/>
<feature type="region of interest" description="Disordered" evidence="1">
    <location>
        <begin position="1"/>
        <end position="36"/>
    </location>
</feature>
<reference evidence="2 3" key="1">
    <citation type="submission" date="2020-07" db="EMBL/GenBank/DDBJ databases">
        <title>Draft genome sequence of four isobutane-metabolizing strains capable of cometabolically degrading diverse ether contaminants.</title>
        <authorList>
            <person name="Chen W."/>
            <person name="Faulkner N."/>
            <person name="Smith C."/>
            <person name="Hyman M."/>
        </authorList>
    </citation>
    <scope>NUCLEOTIDE SEQUENCE [LARGE SCALE GENOMIC DNA]</scope>
    <source>
        <strain evidence="2 3">2A</strain>
        <plasmid evidence="2 3">unnamed2</plasmid>
    </source>
</reference>
<organism evidence="2 3">
    <name type="scientific">Mycolicibacterium fluoranthenivorans</name>
    <dbReference type="NCBI Taxonomy" id="258505"/>
    <lineage>
        <taxon>Bacteria</taxon>
        <taxon>Bacillati</taxon>
        <taxon>Actinomycetota</taxon>
        <taxon>Actinomycetes</taxon>
        <taxon>Mycobacteriales</taxon>
        <taxon>Mycobacteriaceae</taxon>
        <taxon>Mycolicibacterium</taxon>
    </lineage>
</organism>
<dbReference type="Proteomes" id="UP000515498">
    <property type="component" value="Plasmid unnamed2"/>
</dbReference>
<proteinExistence type="predicted"/>
<dbReference type="RefSeq" id="WP_187095163.1">
    <property type="nucleotide sequence ID" value="NZ_CP059893.1"/>
</dbReference>
<keyword evidence="2" id="KW-0614">Plasmid</keyword>
<sequence>MAAAPTPTQAWQAMVPELPPFASPADTTDGPPVTSPADTAERLLLLLHYSIDWDTSWVADPRYRKTYWDEQLPGRVRRAAYRADTLDRWWSDVSGQLGAPAPRQRDRRLELATLLREPPLPVIAVLRESLPALLLRVRIIAEAVAEQRKAARG</sequence>
<dbReference type="EMBL" id="CP059893">
    <property type="protein sequence ID" value="QNJ90012.1"/>
    <property type="molecule type" value="Genomic_DNA"/>
</dbReference>
<evidence type="ECO:0000256" key="1">
    <source>
        <dbReference type="SAM" id="MobiDB-lite"/>
    </source>
</evidence>
<accession>A0A7G8P6P6</accession>
<feature type="compositionally biased region" description="Low complexity" evidence="1">
    <location>
        <begin position="1"/>
        <end position="14"/>
    </location>
</feature>
<evidence type="ECO:0000313" key="2">
    <source>
        <dbReference type="EMBL" id="QNJ90012.1"/>
    </source>
</evidence>
<gene>
    <name evidence="2" type="ORF">HZU40_00720</name>
</gene>
<protein>
    <submittedName>
        <fullName evidence="2">Uncharacterized protein</fullName>
    </submittedName>
</protein>
<evidence type="ECO:0000313" key="3">
    <source>
        <dbReference type="Proteomes" id="UP000515498"/>
    </source>
</evidence>
<dbReference type="KEGG" id="mflu:HZU40_00720"/>
<geneLocation type="plasmid" evidence="2 3">
    <name>unnamed2</name>
</geneLocation>
<name>A0A7G8P6P6_9MYCO</name>